<reference evidence="1" key="1">
    <citation type="submission" date="2021-03" db="EMBL/GenBank/DDBJ databases">
        <title>Whole genome shotgun sequence of Actinoplanes auranticolor NBRC 12245.</title>
        <authorList>
            <person name="Komaki H."/>
            <person name="Tamura T."/>
        </authorList>
    </citation>
    <scope>NUCLEOTIDE SEQUENCE</scope>
    <source>
        <strain evidence="1">NBRC 12245</strain>
    </source>
</reference>
<evidence type="ECO:0000313" key="1">
    <source>
        <dbReference type="EMBL" id="GIM80937.1"/>
    </source>
</evidence>
<comment type="caution">
    <text evidence="1">The sequence shown here is derived from an EMBL/GenBank/DDBJ whole genome shotgun (WGS) entry which is preliminary data.</text>
</comment>
<name>A0A919VZ05_9ACTN</name>
<proteinExistence type="predicted"/>
<gene>
    <name evidence="1" type="ORF">Aau02nite_92520</name>
</gene>
<sequence length="59" mass="6043">MDRLPPAVTSALGVDTAVSIEREVVSGHAYAILTPGTVIGGRCGKGKPTYLSVDGVFDP</sequence>
<organism evidence="1 2">
    <name type="scientific">Actinoplanes auranticolor</name>
    <dbReference type="NCBI Taxonomy" id="47988"/>
    <lineage>
        <taxon>Bacteria</taxon>
        <taxon>Bacillati</taxon>
        <taxon>Actinomycetota</taxon>
        <taxon>Actinomycetes</taxon>
        <taxon>Micromonosporales</taxon>
        <taxon>Micromonosporaceae</taxon>
        <taxon>Actinoplanes</taxon>
    </lineage>
</organism>
<dbReference type="Proteomes" id="UP000681340">
    <property type="component" value="Unassembled WGS sequence"/>
</dbReference>
<dbReference type="EMBL" id="BOQL01000136">
    <property type="protein sequence ID" value="GIM80937.1"/>
    <property type="molecule type" value="Genomic_DNA"/>
</dbReference>
<dbReference type="AlphaFoldDB" id="A0A919VZ05"/>
<accession>A0A919VZ05</accession>
<keyword evidence="2" id="KW-1185">Reference proteome</keyword>
<protein>
    <submittedName>
        <fullName evidence="1">Uncharacterized protein</fullName>
    </submittedName>
</protein>
<evidence type="ECO:0000313" key="2">
    <source>
        <dbReference type="Proteomes" id="UP000681340"/>
    </source>
</evidence>